<evidence type="ECO:0000313" key="2">
    <source>
        <dbReference type="Proteomes" id="UP001529510"/>
    </source>
</evidence>
<organism evidence="1 2">
    <name type="scientific">Cirrhinus mrigala</name>
    <name type="common">Mrigala</name>
    <dbReference type="NCBI Taxonomy" id="683832"/>
    <lineage>
        <taxon>Eukaryota</taxon>
        <taxon>Metazoa</taxon>
        <taxon>Chordata</taxon>
        <taxon>Craniata</taxon>
        <taxon>Vertebrata</taxon>
        <taxon>Euteleostomi</taxon>
        <taxon>Actinopterygii</taxon>
        <taxon>Neopterygii</taxon>
        <taxon>Teleostei</taxon>
        <taxon>Ostariophysi</taxon>
        <taxon>Cypriniformes</taxon>
        <taxon>Cyprinidae</taxon>
        <taxon>Labeoninae</taxon>
        <taxon>Labeonini</taxon>
        <taxon>Cirrhinus</taxon>
    </lineage>
</organism>
<comment type="caution">
    <text evidence="1">The sequence shown here is derived from an EMBL/GenBank/DDBJ whole genome shotgun (WGS) entry which is preliminary data.</text>
</comment>
<feature type="non-terminal residue" evidence="1">
    <location>
        <position position="1"/>
    </location>
</feature>
<proteinExistence type="predicted"/>
<protein>
    <submittedName>
        <fullName evidence="1">Uncharacterized protein</fullName>
    </submittedName>
</protein>
<gene>
    <name evidence="1" type="ORF">M9458_043432</name>
</gene>
<sequence length="73" mass="8309">PPSSGHLEIEKVWKRPHSSRLHLFPHCNYANIEGMREYGYERMPPVEETLASYLSMGKTSSLKTPSLPSIPLQ</sequence>
<accession>A0ABD0NCE5</accession>
<keyword evidence="2" id="KW-1185">Reference proteome</keyword>
<dbReference type="Proteomes" id="UP001529510">
    <property type="component" value="Unassembled WGS sequence"/>
</dbReference>
<evidence type="ECO:0000313" key="1">
    <source>
        <dbReference type="EMBL" id="KAL0159707.1"/>
    </source>
</evidence>
<dbReference type="AlphaFoldDB" id="A0ABD0NCE5"/>
<name>A0ABD0NCE5_CIRMR</name>
<reference evidence="1 2" key="1">
    <citation type="submission" date="2024-05" db="EMBL/GenBank/DDBJ databases">
        <title>Genome sequencing and assembly of Indian major carp, Cirrhinus mrigala (Hamilton, 1822).</title>
        <authorList>
            <person name="Mohindra V."/>
            <person name="Chowdhury L.M."/>
            <person name="Lal K."/>
            <person name="Jena J.K."/>
        </authorList>
    </citation>
    <scope>NUCLEOTIDE SEQUENCE [LARGE SCALE GENOMIC DNA]</scope>
    <source>
        <strain evidence="1">CM1030</strain>
        <tissue evidence="1">Blood</tissue>
    </source>
</reference>
<dbReference type="EMBL" id="JAMKFB020000022">
    <property type="protein sequence ID" value="KAL0159707.1"/>
    <property type="molecule type" value="Genomic_DNA"/>
</dbReference>
<feature type="non-terminal residue" evidence="1">
    <location>
        <position position="73"/>
    </location>
</feature>